<proteinExistence type="predicted"/>
<reference evidence="1" key="1">
    <citation type="journal article" date="2014" name="Front. Microbiol.">
        <title>High frequency of phylogenetically diverse reductive dehalogenase-homologous genes in deep subseafloor sedimentary metagenomes.</title>
        <authorList>
            <person name="Kawai M."/>
            <person name="Futagami T."/>
            <person name="Toyoda A."/>
            <person name="Takaki Y."/>
            <person name="Nishi S."/>
            <person name="Hori S."/>
            <person name="Arai W."/>
            <person name="Tsubouchi T."/>
            <person name="Morono Y."/>
            <person name="Uchiyama I."/>
            <person name="Ito T."/>
            <person name="Fujiyama A."/>
            <person name="Inagaki F."/>
            <person name="Takami H."/>
        </authorList>
    </citation>
    <scope>NUCLEOTIDE SEQUENCE</scope>
    <source>
        <strain evidence="1">Expedition CK06-06</strain>
    </source>
</reference>
<evidence type="ECO:0008006" key="2">
    <source>
        <dbReference type="Google" id="ProtNLM"/>
    </source>
</evidence>
<name>X1VJ89_9ZZZZ</name>
<dbReference type="SUPFAM" id="SSF53335">
    <property type="entry name" value="S-adenosyl-L-methionine-dependent methyltransferases"/>
    <property type="match status" value="1"/>
</dbReference>
<dbReference type="AlphaFoldDB" id="X1VJ89"/>
<comment type="caution">
    <text evidence="1">The sequence shown here is derived from an EMBL/GenBank/DDBJ whole genome shotgun (WGS) entry which is preliminary data.</text>
</comment>
<accession>X1VJ89</accession>
<dbReference type="EMBL" id="BARW01041909">
    <property type="protein sequence ID" value="GAJ18892.1"/>
    <property type="molecule type" value="Genomic_DNA"/>
</dbReference>
<dbReference type="Pfam" id="PF07021">
    <property type="entry name" value="MetW"/>
    <property type="match status" value="1"/>
</dbReference>
<gene>
    <name evidence="1" type="ORF">S12H4_62453</name>
</gene>
<dbReference type="InterPro" id="IPR010743">
    <property type="entry name" value="Methionine_synth_MetW"/>
</dbReference>
<dbReference type="InterPro" id="IPR029063">
    <property type="entry name" value="SAM-dependent_MTases_sf"/>
</dbReference>
<feature type="non-terminal residue" evidence="1">
    <location>
        <position position="1"/>
    </location>
</feature>
<sequence length="82" mass="9362">RPTKEQIEQAYDGSYYGRGQTKFTGFIEKAIDYLCSIRARRVNRYITPPAKILDIDCGNGRFLNFLIKQGFEGWGIELPGKA</sequence>
<dbReference type="Gene3D" id="3.40.50.150">
    <property type="entry name" value="Vaccinia Virus protein VP39"/>
    <property type="match status" value="1"/>
</dbReference>
<protein>
    <recommendedName>
        <fullName evidence="2">Methyltransferase type 11 domain-containing protein</fullName>
    </recommendedName>
</protein>
<evidence type="ECO:0000313" key="1">
    <source>
        <dbReference type="EMBL" id="GAJ18892.1"/>
    </source>
</evidence>
<feature type="non-terminal residue" evidence="1">
    <location>
        <position position="82"/>
    </location>
</feature>
<organism evidence="1">
    <name type="scientific">marine sediment metagenome</name>
    <dbReference type="NCBI Taxonomy" id="412755"/>
    <lineage>
        <taxon>unclassified sequences</taxon>
        <taxon>metagenomes</taxon>
        <taxon>ecological metagenomes</taxon>
    </lineage>
</organism>